<organism evidence="1 2">
    <name type="scientific">Bifidobacterium adolescentis</name>
    <dbReference type="NCBI Taxonomy" id="1680"/>
    <lineage>
        <taxon>Bacteria</taxon>
        <taxon>Bacillati</taxon>
        <taxon>Actinomycetota</taxon>
        <taxon>Actinomycetes</taxon>
        <taxon>Bifidobacteriales</taxon>
        <taxon>Bifidobacteriaceae</taxon>
        <taxon>Bifidobacterium</taxon>
    </lineage>
</organism>
<evidence type="ECO:0000313" key="2">
    <source>
        <dbReference type="Proteomes" id="UP000193664"/>
    </source>
</evidence>
<dbReference type="AlphaFoldDB" id="A0A1X2ZMS9"/>
<sequence length="66" mass="7407">MNDIRKACVRAVFDEFDDYGDVIRPAVGDEWDGIDASRPLGHIVGYIDLDVTDLVDLIIDTINKEL</sequence>
<dbReference type="RefSeq" id="WP_085408321.1">
    <property type="nucleotide sequence ID" value="NZ_LNKF01000002.1"/>
</dbReference>
<reference evidence="1 2" key="1">
    <citation type="journal article" date="2016" name="Sci. Rep.">
        <title>Evaluation of genetic diversity among strains of the human gut commensal Bifidobacterium adolescentis.</title>
        <authorList>
            <person name="Duranti S."/>
            <person name="Milani C."/>
            <person name="Lugli G.A."/>
            <person name="Mancabelli L."/>
            <person name="Turroni F."/>
            <person name="Ferrario C."/>
            <person name="Mangifesta M."/>
            <person name="Viappiani A."/>
            <person name="Sanchez B."/>
            <person name="Margolles A."/>
            <person name="van Sinderen D."/>
            <person name="Ventura M."/>
        </authorList>
    </citation>
    <scope>NUCLEOTIDE SEQUENCE [LARGE SCALE GENOMIC DNA]</scope>
    <source>
        <strain evidence="1 2">AD2-8</strain>
    </source>
</reference>
<dbReference type="EMBL" id="LNKF01000002">
    <property type="protein sequence ID" value="OSG95646.1"/>
    <property type="molecule type" value="Genomic_DNA"/>
</dbReference>
<name>A0A1X2ZMS9_BIFAD</name>
<comment type="caution">
    <text evidence="1">The sequence shown here is derived from an EMBL/GenBank/DDBJ whole genome shotgun (WGS) entry which is preliminary data.</text>
</comment>
<evidence type="ECO:0000313" key="1">
    <source>
        <dbReference type="EMBL" id="OSG95646.1"/>
    </source>
</evidence>
<protein>
    <submittedName>
        <fullName evidence="1">Uncharacterized protein</fullName>
    </submittedName>
</protein>
<proteinExistence type="predicted"/>
<accession>A0A1X2ZMS9</accession>
<dbReference type="Proteomes" id="UP000193664">
    <property type="component" value="Unassembled WGS sequence"/>
</dbReference>
<gene>
    <name evidence="1" type="ORF">AD0028_0887</name>
</gene>